<dbReference type="AlphaFoldDB" id="A0A4Y3K8K2"/>
<feature type="domain" description="Tetrapyrrole biosynthesis uroporphyrinogen III synthase" evidence="11">
    <location>
        <begin position="37"/>
        <end position="149"/>
    </location>
</feature>
<evidence type="ECO:0000256" key="2">
    <source>
        <dbReference type="ARBA" id="ARBA00008133"/>
    </source>
</evidence>
<evidence type="ECO:0000256" key="7">
    <source>
        <dbReference type="ARBA" id="ARBA00040167"/>
    </source>
</evidence>
<feature type="region of interest" description="Disordered" evidence="10">
    <location>
        <begin position="127"/>
        <end position="197"/>
    </location>
</feature>
<dbReference type="SUPFAM" id="SSF69618">
    <property type="entry name" value="HemD-like"/>
    <property type="match status" value="1"/>
</dbReference>
<evidence type="ECO:0000256" key="8">
    <source>
        <dbReference type="ARBA" id="ARBA00048617"/>
    </source>
</evidence>
<dbReference type="GO" id="GO:0004852">
    <property type="term" value="F:uroporphyrinogen-III synthase activity"/>
    <property type="evidence" value="ECO:0007669"/>
    <property type="project" value="UniProtKB-UniRule"/>
</dbReference>
<dbReference type="InterPro" id="IPR036108">
    <property type="entry name" value="4pyrrol_syn_uPrphyn_synt_sf"/>
</dbReference>
<accession>A0A4Y3K8K2</accession>
<protein>
    <recommendedName>
        <fullName evidence="7 9">Uroporphyrinogen-III synthase</fullName>
        <ecNumber evidence="3 9">4.2.1.75</ecNumber>
    </recommendedName>
</protein>
<comment type="catalytic activity">
    <reaction evidence="8 9">
        <text>hydroxymethylbilane = uroporphyrinogen III + H2O</text>
        <dbReference type="Rhea" id="RHEA:18965"/>
        <dbReference type="ChEBI" id="CHEBI:15377"/>
        <dbReference type="ChEBI" id="CHEBI:57308"/>
        <dbReference type="ChEBI" id="CHEBI:57845"/>
        <dbReference type="EC" id="4.2.1.75"/>
    </reaction>
</comment>
<dbReference type="RefSeq" id="WP_141318831.1">
    <property type="nucleotide sequence ID" value="NZ_BJLP01000008.1"/>
</dbReference>
<keyword evidence="13" id="KW-1185">Reference proteome</keyword>
<dbReference type="GO" id="GO:0006782">
    <property type="term" value="P:protoporphyrinogen IX biosynthetic process"/>
    <property type="evidence" value="ECO:0007669"/>
    <property type="project" value="UniProtKB-UniRule"/>
</dbReference>
<comment type="caution">
    <text evidence="12">The sequence shown here is derived from an EMBL/GenBank/DDBJ whole genome shotgun (WGS) entry which is preliminary data.</text>
</comment>
<feature type="domain" description="Tetrapyrrole biosynthesis uroporphyrinogen III synthase" evidence="11">
    <location>
        <begin position="197"/>
        <end position="310"/>
    </location>
</feature>
<dbReference type="InterPro" id="IPR003754">
    <property type="entry name" value="4pyrrol_synth_uPrphyn_synth"/>
</dbReference>
<evidence type="ECO:0000256" key="1">
    <source>
        <dbReference type="ARBA" id="ARBA00004772"/>
    </source>
</evidence>
<evidence type="ECO:0000259" key="11">
    <source>
        <dbReference type="Pfam" id="PF02602"/>
    </source>
</evidence>
<name>A0A4Y3K8K2_CELUD</name>
<evidence type="ECO:0000256" key="6">
    <source>
        <dbReference type="ARBA" id="ARBA00037589"/>
    </source>
</evidence>
<reference evidence="12 13" key="1">
    <citation type="submission" date="2019-06" db="EMBL/GenBank/DDBJ databases">
        <title>Whole genome shotgun sequence of Cellulomonas uda NBRC 3747.</title>
        <authorList>
            <person name="Hosoyama A."/>
            <person name="Uohara A."/>
            <person name="Ohji S."/>
            <person name="Ichikawa N."/>
        </authorList>
    </citation>
    <scope>NUCLEOTIDE SEQUENCE [LARGE SCALE GENOMIC DNA]</scope>
    <source>
        <strain evidence="12 13">NBRC 3747</strain>
    </source>
</reference>
<evidence type="ECO:0000256" key="10">
    <source>
        <dbReference type="SAM" id="MobiDB-lite"/>
    </source>
</evidence>
<dbReference type="Pfam" id="PF02602">
    <property type="entry name" value="HEM4"/>
    <property type="match status" value="2"/>
</dbReference>
<comment type="pathway">
    <text evidence="1 9">Porphyrin-containing compound metabolism; protoporphyrin-IX biosynthesis; coproporphyrinogen-III from 5-aminolevulinate: step 3/4.</text>
</comment>
<dbReference type="Gene3D" id="3.40.50.10090">
    <property type="match status" value="3"/>
</dbReference>
<evidence type="ECO:0000256" key="4">
    <source>
        <dbReference type="ARBA" id="ARBA00023239"/>
    </source>
</evidence>
<sequence>MTAPDDGRATPAAPLATPLAGWRVLVPRPTAGQSGAAVALAAAGAEPVLVPLIAIEPPADTGRVDDALLALGAGWYRWLVVTSGAAVPVLDTRATATGRPLATLVADGAVQVAAVGPGTARALRDAGVGTDLTPRGPSTGANLAAQWPPAPGQRGWTDPHDGYLQHGPRHHAPTAGHPSTADHPTDHPTDHPADGTRPARVLFARGDLAASTVADGLRARGWQVDEVVAYRTVPAPPPPEDVRDAWRTGALHAALLTSASTVRALVEHLGPPPPGTLLVAIGPTTAAEVRRLGLPLAATADEQTMAGLVAALVAAAHPSDGLVAAPPVREDGRTGHQETP</sequence>
<evidence type="ECO:0000313" key="13">
    <source>
        <dbReference type="Proteomes" id="UP000315842"/>
    </source>
</evidence>
<proteinExistence type="inferred from homology"/>
<dbReference type="CDD" id="cd06578">
    <property type="entry name" value="HemD"/>
    <property type="match status" value="1"/>
</dbReference>
<keyword evidence="4 9" id="KW-0456">Lyase</keyword>
<gene>
    <name evidence="12" type="ORF">CUD01_07360</name>
</gene>
<dbReference type="PANTHER" id="PTHR38042">
    <property type="entry name" value="UROPORPHYRINOGEN-III SYNTHASE, CHLOROPLASTIC"/>
    <property type="match status" value="1"/>
</dbReference>
<dbReference type="Proteomes" id="UP000315842">
    <property type="component" value="Unassembled WGS sequence"/>
</dbReference>
<evidence type="ECO:0000256" key="3">
    <source>
        <dbReference type="ARBA" id="ARBA00013109"/>
    </source>
</evidence>
<evidence type="ECO:0000256" key="9">
    <source>
        <dbReference type="RuleBase" id="RU366031"/>
    </source>
</evidence>
<comment type="similarity">
    <text evidence="2 9">Belongs to the uroporphyrinogen-III synthase family.</text>
</comment>
<dbReference type="GO" id="GO:0006780">
    <property type="term" value="P:uroporphyrinogen III biosynthetic process"/>
    <property type="evidence" value="ECO:0007669"/>
    <property type="project" value="UniProtKB-UniRule"/>
</dbReference>
<comment type="function">
    <text evidence="6 9">Catalyzes cyclization of the linear tetrapyrrole, hydroxymethylbilane, to the macrocyclic uroporphyrinogen III.</text>
</comment>
<dbReference type="InterPro" id="IPR039793">
    <property type="entry name" value="UROS/Hem4"/>
</dbReference>
<organism evidence="12 13">
    <name type="scientific">Cellulomonas uda</name>
    <dbReference type="NCBI Taxonomy" id="1714"/>
    <lineage>
        <taxon>Bacteria</taxon>
        <taxon>Bacillati</taxon>
        <taxon>Actinomycetota</taxon>
        <taxon>Actinomycetes</taxon>
        <taxon>Micrococcales</taxon>
        <taxon>Cellulomonadaceae</taxon>
        <taxon>Cellulomonas</taxon>
    </lineage>
</organism>
<feature type="compositionally biased region" description="Basic and acidic residues" evidence="10">
    <location>
        <begin position="183"/>
        <end position="194"/>
    </location>
</feature>
<dbReference type="EMBL" id="BJLP01000008">
    <property type="protein sequence ID" value="GEA80292.1"/>
    <property type="molecule type" value="Genomic_DNA"/>
</dbReference>
<evidence type="ECO:0000256" key="5">
    <source>
        <dbReference type="ARBA" id="ARBA00023244"/>
    </source>
</evidence>
<evidence type="ECO:0000313" key="12">
    <source>
        <dbReference type="EMBL" id="GEA80292.1"/>
    </source>
</evidence>
<dbReference type="EC" id="4.2.1.75" evidence="3 9"/>
<dbReference type="PANTHER" id="PTHR38042:SF1">
    <property type="entry name" value="UROPORPHYRINOGEN-III SYNTHASE, CHLOROPLASTIC"/>
    <property type="match status" value="1"/>
</dbReference>
<keyword evidence="5 9" id="KW-0627">Porphyrin biosynthesis</keyword>